<organism evidence="2 3">
    <name type="scientific">Nonomuraea ferruginea</name>
    <dbReference type="NCBI Taxonomy" id="46174"/>
    <lineage>
        <taxon>Bacteria</taxon>
        <taxon>Bacillati</taxon>
        <taxon>Actinomycetota</taxon>
        <taxon>Actinomycetes</taxon>
        <taxon>Streptosporangiales</taxon>
        <taxon>Streptosporangiaceae</taxon>
        <taxon>Nonomuraea</taxon>
    </lineage>
</organism>
<accession>A0ABT4T421</accession>
<sequence>MKTSLIAAGGLLFASAAFATAMAVPAAATVSYPPCTFDAEYDGAWIKTHGDDVALGTRDVEVCKRFWGFHHDHGFEPFGED</sequence>
<proteinExistence type="predicted"/>
<protein>
    <submittedName>
        <fullName evidence="2">Uncharacterized protein</fullName>
    </submittedName>
</protein>
<keyword evidence="3" id="KW-1185">Reference proteome</keyword>
<name>A0ABT4T421_9ACTN</name>
<evidence type="ECO:0000313" key="3">
    <source>
        <dbReference type="Proteomes" id="UP001212498"/>
    </source>
</evidence>
<keyword evidence="1" id="KW-0732">Signal</keyword>
<feature type="signal peptide" evidence="1">
    <location>
        <begin position="1"/>
        <end position="19"/>
    </location>
</feature>
<dbReference type="EMBL" id="JAPNUD010000090">
    <property type="protein sequence ID" value="MDA0644244.1"/>
    <property type="molecule type" value="Genomic_DNA"/>
</dbReference>
<feature type="chain" id="PRO_5046664373" evidence="1">
    <location>
        <begin position="20"/>
        <end position="81"/>
    </location>
</feature>
<evidence type="ECO:0000256" key="1">
    <source>
        <dbReference type="SAM" id="SignalP"/>
    </source>
</evidence>
<reference evidence="2 3" key="1">
    <citation type="submission" date="2022-11" db="EMBL/GenBank/DDBJ databases">
        <title>Nonomuraea corallina sp. nov., a new species of the genus Nonomuraea isolated from sea side sediment in Thai sea.</title>
        <authorList>
            <person name="Ngamcharungchit C."/>
            <person name="Matsumoto A."/>
            <person name="Suriyachadkun C."/>
            <person name="Panbangred W."/>
            <person name="Inahashi Y."/>
            <person name="Intra B."/>
        </authorList>
    </citation>
    <scope>NUCLEOTIDE SEQUENCE [LARGE SCALE GENOMIC DNA]</scope>
    <source>
        <strain evidence="2 3">DSM 43553</strain>
    </source>
</reference>
<dbReference type="Proteomes" id="UP001212498">
    <property type="component" value="Unassembled WGS sequence"/>
</dbReference>
<gene>
    <name evidence="2" type="ORF">OUY24_26745</name>
</gene>
<comment type="caution">
    <text evidence="2">The sequence shown here is derived from an EMBL/GenBank/DDBJ whole genome shotgun (WGS) entry which is preliminary data.</text>
</comment>
<dbReference type="RefSeq" id="WP_148031904.1">
    <property type="nucleotide sequence ID" value="NZ_BAABFD010000002.1"/>
</dbReference>
<evidence type="ECO:0000313" key="2">
    <source>
        <dbReference type="EMBL" id="MDA0644244.1"/>
    </source>
</evidence>